<dbReference type="InParanoid" id="A0A4S2MKW9"/>
<name>A0A4S2MKW9_9PEZI</name>
<dbReference type="InterPro" id="IPR007312">
    <property type="entry name" value="Phosphoesterase"/>
</dbReference>
<feature type="compositionally biased region" description="Low complexity" evidence="2">
    <location>
        <begin position="460"/>
        <end position="473"/>
    </location>
</feature>
<dbReference type="GO" id="GO:0016788">
    <property type="term" value="F:hydrolase activity, acting on ester bonds"/>
    <property type="evidence" value="ECO:0007669"/>
    <property type="project" value="InterPro"/>
</dbReference>
<evidence type="ECO:0000313" key="4">
    <source>
        <dbReference type="EMBL" id="TGZ77563.1"/>
    </source>
</evidence>
<sequence>MRISLGLGATVVMAHSWVCAVTLPSTTSADVHRRDSTPPLTSHSSHSSRQRHPKQVVDTITSTSNVPGKAFDRFITIWLENTDYAKAVGDPNMKKLAKQGILLTNYHALTHASQGNYIAAAAGDYFGIETGDTYNIPSNVSTIVDVLEDKGVSWGAYQEDMPYTGFLSAEAVNTRNKANAYVRRHNPLVSFKSITENKARLGRCKTHTAFLEELETGLLPQWVFYTPNMTNNGHDTSVTHASHYASTFLPSLLSHPSLSNTLFLLTFDESHTYPVRNHVFALLLGTAIPPHLRGTTDASYYDHYSQLATVQANWGLRHLGRYDAAANVFAVVAGETGDVVRVHPDLGGVWLNQSYPGAFHRKYFAPIPPPNLALRVNGRGILPAIRKEWGELWRGKGTVYDGSLEIPWRYKPQVYKLPSEEELKIVEGDIEEEKEEKEKEGGKGGKEEEEEEEMATMVKESATATAAAAAVGGERTETAGVKGAAARERSAGSNGWGVGMAVVMVVVMGM</sequence>
<dbReference type="InterPro" id="IPR017850">
    <property type="entry name" value="Alkaline_phosphatase_core_sf"/>
</dbReference>
<feature type="compositionally biased region" description="Basic and acidic residues" evidence="2">
    <location>
        <begin position="436"/>
        <end position="446"/>
    </location>
</feature>
<dbReference type="AlphaFoldDB" id="A0A4S2MKW9"/>
<dbReference type="Pfam" id="PF04185">
    <property type="entry name" value="Phosphoesterase"/>
    <property type="match status" value="1"/>
</dbReference>
<keyword evidence="5" id="KW-1185">Reference proteome</keyword>
<feature type="region of interest" description="Disordered" evidence="2">
    <location>
        <begin position="427"/>
        <end position="490"/>
    </location>
</feature>
<keyword evidence="3" id="KW-0732">Signal</keyword>
<dbReference type="Proteomes" id="UP000298138">
    <property type="component" value="Unassembled WGS sequence"/>
</dbReference>
<proteinExistence type="predicted"/>
<dbReference type="PANTHER" id="PTHR31956:SF8">
    <property type="entry name" value="ACID PHOSPHATASE PHOA (AFU_ORTHOLOGUE AFUA_1G03570)"/>
    <property type="match status" value="1"/>
</dbReference>
<dbReference type="Gene3D" id="3.40.720.10">
    <property type="entry name" value="Alkaline Phosphatase, subunit A"/>
    <property type="match status" value="1"/>
</dbReference>
<organism evidence="4 5">
    <name type="scientific">Ascodesmis nigricans</name>
    <dbReference type="NCBI Taxonomy" id="341454"/>
    <lineage>
        <taxon>Eukaryota</taxon>
        <taxon>Fungi</taxon>
        <taxon>Dikarya</taxon>
        <taxon>Ascomycota</taxon>
        <taxon>Pezizomycotina</taxon>
        <taxon>Pezizomycetes</taxon>
        <taxon>Pezizales</taxon>
        <taxon>Ascodesmidaceae</taxon>
        <taxon>Ascodesmis</taxon>
    </lineage>
</organism>
<evidence type="ECO:0000256" key="3">
    <source>
        <dbReference type="SAM" id="SignalP"/>
    </source>
</evidence>
<feature type="signal peptide" evidence="3">
    <location>
        <begin position="1"/>
        <end position="29"/>
    </location>
</feature>
<dbReference type="OrthoDB" id="5135119at2759"/>
<dbReference type="STRING" id="341454.A0A4S2MKW9"/>
<evidence type="ECO:0000313" key="5">
    <source>
        <dbReference type="Proteomes" id="UP000298138"/>
    </source>
</evidence>
<dbReference type="PANTHER" id="PTHR31956">
    <property type="entry name" value="NON-SPECIFIC PHOSPHOLIPASE C4-RELATED"/>
    <property type="match status" value="1"/>
</dbReference>
<evidence type="ECO:0000256" key="1">
    <source>
        <dbReference type="ARBA" id="ARBA00022801"/>
    </source>
</evidence>
<dbReference type="GO" id="GO:0009395">
    <property type="term" value="P:phospholipid catabolic process"/>
    <property type="evidence" value="ECO:0007669"/>
    <property type="project" value="TreeGrafter"/>
</dbReference>
<gene>
    <name evidence="4" type="ORF">EX30DRAFT_335364</name>
</gene>
<protein>
    <submittedName>
        <fullName evidence="4">Phosphoesterase-domain-containing protein</fullName>
    </submittedName>
</protein>
<evidence type="ECO:0000256" key="2">
    <source>
        <dbReference type="SAM" id="MobiDB-lite"/>
    </source>
</evidence>
<reference evidence="4 5" key="1">
    <citation type="submission" date="2019-04" db="EMBL/GenBank/DDBJ databases">
        <title>Comparative genomics and transcriptomics to analyze fruiting body development in filamentous ascomycetes.</title>
        <authorList>
            <consortium name="DOE Joint Genome Institute"/>
            <person name="Lutkenhaus R."/>
            <person name="Traeger S."/>
            <person name="Breuer J."/>
            <person name="Kuo A."/>
            <person name="Lipzen A."/>
            <person name="Pangilinan J."/>
            <person name="Dilworth D."/>
            <person name="Sandor L."/>
            <person name="Poggeler S."/>
            <person name="Barry K."/>
            <person name="Grigoriev I.V."/>
            <person name="Nowrousian M."/>
        </authorList>
    </citation>
    <scope>NUCLEOTIDE SEQUENCE [LARGE SCALE GENOMIC DNA]</scope>
    <source>
        <strain evidence="4 5">CBS 389.68</strain>
    </source>
</reference>
<keyword evidence="1" id="KW-0378">Hydrolase</keyword>
<feature type="chain" id="PRO_5020485625" evidence="3">
    <location>
        <begin position="30"/>
        <end position="510"/>
    </location>
</feature>
<dbReference type="EMBL" id="ML220151">
    <property type="protein sequence ID" value="TGZ77563.1"/>
    <property type="molecule type" value="Genomic_DNA"/>
</dbReference>
<feature type="region of interest" description="Disordered" evidence="2">
    <location>
        <begin position="28"/>
        <end position="56"/>
    </location>
</feature>
<accession>A0A4S2MKW9</accession>